<dbReference type="EMBL" id="CAJVQC010000394">
    <property type="protein sequence ID" value="CAG8469373.1"/>
    <property type="molecule type" value="Genomic_DNA"/>
</dbReference>
<reference evidence="1" key="1">
    <citation type="submission" date="2021-06" db="EMBL/GenBank/DDBJ databases">
        <authorList>
            <person name="Kallberg Y."/>
            <person name="Tangrot J."/>
            <person name="Rosling A."/>
        </authorList>
    </citation>
    <scope>NUCLEOTIDE SEQUENCE</scope>
    <source>
        <strain evidence="1">MA461A</strain>
    </source>
</reference>
<comment type="caution">
    <text evidence="1">The sequence shown here is derived from an EMBL/GenBank/DDBJ whole genome shotgun (WGS) entry which is preliminary data.</text>
</comment>
<proteinExistence type="predicted"/>
<gene>
    <name evidence="1" type="ORF">RPERSI_LOCUS508</name>
</gene>
<name>A0ACA9KEL9_9GLOM</name>
<sequence>MNEVQSTTTSTTLMHSNTDNEVQLMFTQSMHSNINKLYSSVLKLEFFDNKPMQLFEEYKSVLLNALKIVQEQENANNIQ</sequence>
<accession>A0ACA9KEL9</accession>
<protein>
    <submittedName>
        <fullName evidence="1">23757_t:CDS:1</fullName>
    </submittedName>
</protein>
<organism evidence="1 2">
    <name type="scientific">Racocetra persica</name>
    <dbReference type="NCBI Taxonomy" id="160502"/>
    <lineage>
        <taxon>Eukaryota</taxon>
        <taxon>Fungi</taxon>
        <taxon>Fungi incertae sedis</taxon>
        <taxon>Mucoromycota</taxon>
        <taxon>Glomeromycotina</taxon>
        <taxon>Glomeromycetes</taxon>
        <taxon>Diversisporales</taxon>
        <taxon>Gigasporaceae</taxon>
        <taxon>Racocetra</taxon>
    </lineage>
</organism>
<keyword evidence="2" id="KW-1185">Reference proteome</keyword>
<evidence type="ECO:0000313" key="2">
    <source>
        <dbReference type="Proteomes" id="UP000789920"/>
    </source>
</evidence>
<dbReference type="Proteomes" id="UP000789920">
    <property type="component" value="Unassembled WGS sequence"/>
</dbReference>
<evidence type="ECO:0000313" key="1">
    <source>
        <dbReference type="EMBL" id="CAG8469373.1"/>
    </source>
</evidence>